<keyword evidence="1" id="KW-0812">Transmembrane</keyword>
<feature type="transmembrane region" description="Helical" evidence="1">
    <location>
        <begin position="75"/>
        <end position="97"/>
    </location>
</feature>
<name>A0A426V9L6_9BURK</name>
<proteinExistence type="predicted"/>
<keyword evidence="1" id="KW-0472">Membrane</keyword>
<keyword evidence="3" id="KW-1185">Reference proteome</keyword>
<dbReference type="Proteomes" id="UP000269265">
    <property type="component" value="Unassembled WGS sequence"/>
</dbReference>
<accession>A0A426V9L6</accession>
<dbReference type="OrthoDB" id="6660115at2"/>
<protein>
    <recommendedName>
        <fullName evidence="4">VanZ-like domain-containing protein</fullName>
    </recommendedName>
</protein>
<comment type="caution">
    <text evidence="2">The sequence shown here is derived from an EMBL/GenBank/DDBJ whole genome shotgun (WGS) entry which is preliminary data.</text>
</comment>
<gene>
    <name evidence="2" type="ORF">EIP75_15755</name>
</gene>
<feature type="transmembrane region" description="Helical" evidence="1">
    <location>
        <begin position="47"/>
        <end position="63"/>
    </location>
</feature>
<reference evidence="2 3" key="1">
    <citation type="submission" date="2018-12" db="EMBL/GenBank/DDBJ databases">
        <title>The whole draft genome of Aquabacterium sp. SJQ9.</title>
        <authorList>
            <person name="Sun L."/>
            <person name="Gao X."/>
            <person name="Chen W."/>
            <person name="Huang K."/>
        </authorList>
    </citation>
    <scope>NUCLEOTIDE SEQUENCE [LARGE SCALE GENOMIC DNA]</scope>
    <source>
        <strain evidence="2 3">SJQ9</strain>
    </source>
</reference>
<dbReference type="AlphaFoldDB" id="A0A426V9L6"/>
<sequence>METSAIQSIKLAIVGFSGLSKDALHIYVGLTVFLIIAVVHRRRLKSLWPLGAVVLVAAVGELLDMRDDFRSLGHWRWRASLHDVVNTVFWPLVWWLLARTRLL</sequence>
<evidence type="ECO:0000313" key="3">
    <source>
        <dbReference type="Proteomes" id="UP000269265"/>
    </source>
</evidence>
<dbReference type="RefSeq" id="WP_125244227.1">
    <property type="nucleotide sequence ID" value="NZ_RSED01000012.1"/>
</dbReference>
<evidence type="ECO:0008006" key="4">
    <source>
        <dbReference type="Google" id="ProtNLM"/>
    </source>
</evidence>
<evidence type="ECO:0000256" key="1">
    <source>
        <dbReference type="SAM" id="Phobius"/>
    </source>
</evidence>
<feature type="transmembrane region" description="Helical" evidence="1">
    <location>
        <begin position="24"/>
        <end position="40"/>
    </location>
</feature>
<evidence type="ECO:0000313" key="2">
    <source>
        <dbReference type="EMBL" id="RRS03398.1"/>
    </source>
</evidence>
<organism evidence="2 3">
    <name type="scientific">Aquabacterium soli</name>
    <dbReference type="NCBI Taxonomy" id="2493092"/>
    <lineage>
        <taxon>Bacteria</taxon>
        <taxon>Pseudomonadati</taxon>
        <taxon>Pseudomonadota</taxon>
        <taxon>Betaproteobacteria</taxon>
        <taxon>Burkholderiales</taxon>
        <taxon>Aquabacterium</taxon>
    </lineage>
</organism>
<keyword evidence="1" id="KW-1133">Transmembrane helix</keyword>
<dbReference type="EMBL" id="RSED01000012">
    <property type="protein sequence ID" value="RRS03398.1"/>
    <property type="molecule type" value="Genomic_DNA"/>
</dbReference>